<dbReference type="PANTHER" id="PTHR34407">
    <property type="entry name" value="EXPRESSED PROTEIN"/>
    <property type="match status" value="1"/>
</dbReference>
<evidence type="ECO:0000313" key="1">
    <source>
        <dbReference type="EMBL" id="KAG5187723.1"/>
    </source>
</evidence>
<protein>
    <recommendedName>
        <fullName evidence="3">SGNH hydrolase-type esterase domain-containing protein</fullName>
    </recommendedName>
</protein>
<sequence>MYVCTCARVAGASTEAQLRNVFLKCVTPGADINVGAIGGSITEHDDSWAGNFSALLSHLCPRAQVRMHNGARASHGALTLGLCARAVMAPELDIAMLEFSLNDQGQYTLPNGTFSSLPYELATRTVLTGTDPTPAVFGISFWGRSFTYDSAQPYHEEVHKLYGVTGISLRDMVWPYFSKGRAPFATKADVCSDVHHPNAFVHGLTAQVSAHTNMNELTWKVEVEVQHGATRADCSEV</sequence>
<dbReference type="Proteomes" id="UP000664859">
    <property type="component" value="Unassembled WGS sequence"/>
</dbReference>
<dbReference type="SUPFAM" id="SSF52266">
    <property type="entry name" value="SGNH hydrolase"/>
    <property type="match status" value="1"/>
</dbReference>
<proteinExistence type="predicted"/>
<organism evidence="1 2">
    <name type="scientific">Tribonema minus</name>
    <dbReference type="NCBI Taxonomy" id="303371"/>
    <lineage>
        <taxon>Eukaryota</taxon>
        <taxon>Sar</taxon>
        <taxon>Stramenopiles</taxon>
        <taxon>Ochrophyta</taxon>
        <taxon>PX clade</taxon>
        <taxon>Xanthophyceae</taxon>
        <taxon>Tribonematales</taxon>
        <taxon>Tribonemataceae</taxon>
        <taxon>Tribonema</taxon>
    </lineage>
</organism>
<evidence type="ECO:0000313" key="2">
    <source>
        <dbReference type="Proteomes" id="UP000664859"/>
    </source>
</evidence>
<keyword evidence="2" id="KW-1185">Reference proteome</keyword>
<name>A0A835Z775_9STRA</name>
<dbReference type="AlphaFoldDB" id="A0A835Z775"/>
<dbReference type="PANTHER" id="PTHR34407:SF1">
    <property type="entry name" value="SGNH HYDROLASE-TYPE ESTERASE DOMAIN-CONTAINING PROTEIN"/>
    <property type="match status" value="1"/>
</dbReference>
<dbReference type="EMBL" id="JAFCMP010000084">
    <property type="protein sequence ID" value="KAG5187723.1"/>
    <property type="molecule type" value="Genomic_DNA"/>
</dbReference>
<comment type="caution">
    <text evidence="1">The sequence shown here is derived from an EMBL/GenBank/DDBJ whole genome shotgun (WGS) entry which is preliminary data.</text>
</comment>
<accession>A0A835Z775</accession>
<gene>
    <name evidence="1" type="ORF">JKP88DRAFT_206975</name>
</gene>
<reference evidence="1" key="1">
    <citation type="submission" date="2021-02" db="EMBL/GenBank/DDBJ databases">
        <title>First Annotated Genome of the Yellow-green Alga Tribonema minus.</title>
        <authorList>
            <person name="Mahan K.M."/>
        </authorList>
    </citation>
    <scope>NUCLEOTIDE SEQUENCE</scope>
    <source>
        <strain evidence="1">UTEX B ZZ1240</strain>
    </source>
</reference>
<evidence type="ECO:0008006" key="3">
    <source>
        <dbReference type="Google" id="ProtNLM"/>
    </source>
</evidence>